<sequence>MLTRLLSAVIVLAAALGLLVLAWPQLFGLENTWMIAQIVSFRGVLVVAAAAGVLVMLLLGVIRPLRRLTGTLAVLLLVFGAANVGILAVRGTNQGDVSLATAGADESITVLSWNTQGEEPGVDAIVKLALESGADIVALPETTDELGTEVALAMKEGGRPMWVWTLNFNDWYKARSTALLISPDLGEYTLASAPGAGPPGNTNVSPTVVATPVNGVGPTIVAVHAGSPIEGAMSAWQSDLDWLAEQCDAPDVIMAGDFNATIDHMASRGIDGGTLGRCTDAALSAGSAALGTWPTDVPPLLGAPIDHVLATDNWRIDAFRVLDDVDGAGSDHRPLLARYVPTDS</sequence>
<dbReference type="InterPro" id="IPR036691">
    <property type="entry name" value="Endo/exonu/phosph_ase_sf"/>
</dbReference>
<evidence type="ECO:0000313" key="4">
    <source>
        <dbReference type="Proteomes" id="UP000291483"/>
    </source>
</evidence>
<keyword evidence="3" id="KW-0255">Endonuclease</keyword>
<dbReference type="Pfam" id="PF03372">
    <property type="entry name" value="Exo_endo_phos"/>
    <property type="match status" value="1"/>
</dbReference>
<feature type="transmembrane region" description="Helical" evidence="1">
    <location>
        <begin position="68"/>
        <end position="89"/>
    </location>
</feature>
<comment type="caution">
    <text evidence="3">The sequence shown here is derived from an EMBL/GenBank/DDBJ whole genome shotgun (WGS) entry which is preliminary data.</text>
</comment>
<organism evidence="3 4">
    <name type="scientific">Microterricola gilva</name>
    <dbReference type="NCBI Taxonomy" id="393267"/>
    <lineage>
        <taxon>Bacteria</taxon>
        <taxon>Bacillati</taxon>
        <taxon>Actinomycetota</taxon>
        <taxon>Actinomycetes</taxon>
        <taxon>Micrococcales</taxon>
        <taxon>Microbacteriaceae</taxon>
        <taxon>Microterricola</taxon>
    </lineage>
</organism>
<gene>
    <name evidence="3" type="ORF">EV379_0820</name>
</gene>
<dbReference type="Proteomes" id="UP000291483">
    <property type="component" value="Unassembled WGS sequence"/>
</dbReference>
<keyword evidence="1" id="KW-1133">Transmembrane helix</keyword>
<dbReference type="InterPro" id="IPR005135">
    <property type="entry name" value="Endo/exonuclease/phosphatase"/>
</dbReference>
<dbReference type="SUPFAM" id="SSF56219">
    <property type="entry name" value="DNase I-like"/>
    <property type="match status" value="1"/>
</dbReference>
<keyword evidence="1" id="KW-0812">Transmembrane</keyword>
<keyword evidence="3" id="KW-0269">Exonuclease</keyword>
<dbReference type="AlphaFoldDB" id="A0A4Q8AKR8"/>
<dbReference type="GO" id="GO:0004519">
    <property type="term" value="F:endonuclease activity"/>
    <property type="evidence" value="ECO:0007669"/>
    <property type="project" value="UniProtKB-KW"/>
</dbReference>
<keyword evidence="3" id="KW-0540">Nuclease</keyword>
<protein>
    <submittedName>
        <fullName evidence="3">Endonuclease/exonuclease/phosphatase (EEP) superfamily protein YafD</fullName>
    </submittedName>
</protein>
<name>A0A4Q8AKR8_9MICO</name>
<keyword evidence="3" id="KW-0378">Hydrolase</keyword>
<keyword evidence="1" id="KW-0472">Membrane</keyword>
<proteinExistence type="predicted"/>
<accession>A0A4Q8AKR8</accession>
<dbReference type="GO" id="GO:0004527">
    <property type="term" value="F:exonuclease activity"/>
    <property type="evidence" value="ECO:0007669"/>
    <property type="project" value="UniProtKB-KW"/>
</dbReference>
<dbReference type="OrthoDB" id="2340043at2"/>
<evidence type="ECO:0000256" key="1">
    <source>
        <dbReference type="SAM" id="Phobius"/>
    </source>
</evidence>
<keyword evidence="4" id="KW-1185">Reference proteome</keyword>
<evidence type="ECO:0000259" key="2">
    <source>
        <dbReference type="Pfam" id="PF03372"/>
    </source>
</evidence>
<feature type="domain" description="Endonuclease/exonuclease/phosphatase" evidence="2">
    <location>
        <begin position="111"/>
        <end position="332"/>
    </location>
</feature>
<dbReference type="EMBL" id="SHLC01000001">
    <property type="protein sequence ID" value="RZU64523.1"/>
    <property type="molecule type" value="Genomic_DNA"/>
</dbReference>
<dbReference type="RefSeq" id="WP_130505012.1">
    <property type="nucleotide sequence ID" value="NZ_SHLC01000001.1"/>
</dbReference>
<evidence type="ECO:0000313" key="3">
    <source>
        <dbReference type="EMBL" id="RZU64523.1"/>
    </source>
</evidence>
<feature type="transmembrane region" description="Helical" evidence="1">
    <location>
        <begin position="38"/>
        <end position="61"/>
    </location>
</feature>
<reference evidence="3 4" key="1">
    <citation type="submission" date="2019-02" db="EMBL/GenBank/DDBJ databases">
        <title>Sequencing the genomes of 1000 actinobacteria strains.</title>
        <authorList>
            <person name="Klenk H.-P."/>
        </authorList>
    </citation>
    <scope>NUCLEOTIDE SEQUENCE [LARGE SCALE GENOMIC DNA]</scope>
    <source>
        <strain evidence="3 4">DSM 18319</strain>
    </source>
</reference>
<dbReference type="Gene3D" id="3.60.10.10">
    <property type="entry name" value="Endonuclease/exonuclease/phosphatase"/>
    <property type="match status" value="1"/>
</dbReference>